<dbReference type="AlphaFoldDB" id="A0A177MYV8"/>
<evidence type="ECO:0000256" key="1">
    <source>
        <dbReference type="SAM" id="Phobius"/>
    </source>
</evidence>
<dbReference type="PANTHER" id="PTHR38104">
    <property type="match status" value="1"/>
</dbReference>
<protein>
    <recommendedName>
        <fullName evidence="2">Anti sigma-E protein RseA N-terminal domain-containing protein</fullName>
    </recommendedName>
</protein>
<dbReference type="RefSeq" id="WP_066987669.1">
    <property type="nucleotide sequence ID" value="NZ_LUUI01000160.1"/>
</dbReference>
<dbReference type="PANTHER" id="PTHR38104:SF1">
    <property type="entry name" value="ANTI-SIGMA-E FACTOR RSEA"/>
    <property type="match status" value="1"/>
</dbReference>
<name>A0A177MYV8_9GAMM</name>
<dbReference type="SUPFAM" id="SSF89069">
    <property type="entry name" value="N-terminal, cytoplasmic domain of anti-sigmaE factor RseA"/>
    <property type="match status" value="1"/>
</dbReference>
<feature type="transmembrane region" description="Helical" evidence="1">
    <location>
        <begin position="85"/>
        <end position="106"/>
    </location>
</feature>
<dbReference type="InterPro" id="IPR036147">
    <property type="entry name" value="Anti-sigma_E_RseA_N_sf"/>
</dbReference>
<keyword evidence="1" id="KW-1133">Transmembrane helix</keyword>
<keyword evidence="1" id="KW-0812">Transmembrane</keyword>
<dbReference type="OrthoDB" id="5573685at2"/>
<gene>
    <name evidence="3" type="ORF">A1359_02015</name>
</gene>
<dbReference type="STRING" id="980561.A1359_02015"/>
<comment type="caution">
    <text evidence="3">The sequence shown here is derived from an EMBL/GenBank/DDBJ whole genome shotgun (WGS) entry which is preliminary data.</text>
</comment>
<dbReference type="Gene3D" id="1.10.10.880">
    <property type="entry name" value="Anti sigma-E protein RseA, N-terminal domain"/>
    <property type="match status" value="1"/>
</dbReference>
<dbReference type="InterPro" id="IPR052383">
    <property type="entry name" value="Anti-sigma-E_RseA-like"/>
</dbReference>
<dbReference type="Pfam" id="PF03872">
    <property type="entry name" value="RseA_N"/>
    <property type="match status" value="1"/>
</dbReference>
<dbReference type="Proteomes" id="UP000078476">
    <property type="component" value="Unassembled WGS sequence"/>
</dbReference>
<organism evidence="3 4">
    <name type="scientific">Methylomonas lenta</name>
    <dbReference type="NCBI Taxonomy" id="980561"/>
    <lineage>
        <taxon>Bacteria</taxon>
        <taxon>Pseudomonadati</taxon>
        <taxon>Pseudomonadota</taxon>
        <taxon>Gammaproteobacteria</taxon>
        <taxon>Methylococcales</taxon>
        <taxon>Methylococcaceae</taxon>
        <taxon>Methylomonas</taxon>
    </lineage>
</organism>
<proteinExistence type="predicted"/>
<keyword evidence="4" id="KW-1185">Reference proteome</keyword>
<evidence type="ECO:0000313" key="4">
    <source>
        <dbReference type="Proteomes" id="UP000078476"/>
    </source>
</evidence>
<reference evidence="3 4" key="1">
    <citation type="submission" date="2016-03" db="EMBL/GenBank/DDBJ databases">
        <authorList>
            <person name="Ploux O."/>
        </authorList>
    </citation>
    <scope>NUCLEOTIDE SEQUENCE [LARGE SCALE GENOMIC DNA]</scope>
    <source>
        <strain evidence="3 4">R-45370</strain>
    </source>
</reference>
<dbReference type="InterPro" id="IPR005572">
    <property type="entry name" value="Anti-sigma_E_RseA_N"/>
</dbReference>
<evidence type="ECO:0000259" key="2">
    <source>
        <dbReference type="Pfam" id="PF03872"/>
    </source>
</evidence>
<accession>A0A177MYV8</accession>
<dbReference type="GO" id="GO:0016989">
    <property type="term" value="F:sigma factor antagonist activity"/>
    <property type="evidence" value="ECO:0007669"/>
    <property type="project" value="InterPro"/>
</dbReference>
<feature type="domain" description="Anti sigma-E protein RseA N-terminal" evidence="2">
    <location>
        <begin position="5"/>
        <end position="81"/>
    </location>
</feature>
<dbReference type="CDD" id="cd16328">
    <property type="entry name" value="RseA_N"/>
    <property type="match status" value="1"/>
</dbReference>
<keyword evidence="1" id="KW-0472">Membrane</keyword>
<dbReference type="EMBL" id="LUUI01000160">
    <property type="protein sequence ID" value="OAI10089.1"/>
    <property type="molecule type" value="Genomic_DNA"/>
</dbReference>
<evidence type="ECO:0000313" key="3">
    <source>
        <dbReference type="EMBL" id="OAI10089.1"/>
    </source>
</evidence>
<sequence length="167" mass="18962">MQAQQNEKLSLLVDDELDAVQELSLLKTVQQDLELQAKLRRYALISQAMKTEQCSVASPDFAAKIHQQLKQEPIYFLPRKKNDKVFHKAALAVAASVVLAVVWVSASKWQKQTLPFAGVNQIAQRSVQADQMNAHFKEYLQAHDKVWHVNNDTGVQSYARLASYQKK</sequence>